<feature type="domain" description="DUF4126" evidence="2">
    <location>
        <begin position="7"/>
        <end position="179"/>
    </location>
</feature>
<feature type="transmembrane region" description="Helical" evidence="1">
    <location>
        <begin position="43"/>
        <end position="65"/>
    </location>
</feature>
<keyword evidence="1" id="KW-1133">Transmembrane helix</keyword>
<evidence type="ECO:0000259" key="2">
    <source>
        <dbReference type="Pfam" id="PF13548"/>
    </source>
</evidence>
<dbReference type="InterPro" id="IPR025196">
    <property type="entry name" value="DUF4126"/>
</dbReference>
<evidence type="ECO:0000313" key="4">
    <source>
        <dbReference type="Proteomes" id="UP001501523"/>
    </source>
</evidence>
<dbReference type="RefSeq" id="WP_343788845.1">
    <property type="nucleotide sequence ID" value="NZ_BAAAEU010000006.1"/>
</dbReference>
<gene>
    <name evidence="3" type="ORF">GCM10009105_14790</name>
</gene>
<keyword evidence="1" id="KW-0472">Membrane</keyword>
<evidence type="ECO:0000256" key="1">
    <source>
        <dbReference type="SAM" id="Phobius"/>
    </source>
</evidence>
<sequence>MDSLSQLALAGGLAWASGIRLYATIFIVGMLGRYGYLHLPEQLVVLQHTWVLVAAGVMGVGEFLADKVPGFDSIWDALHTFIRIPAGAFLASGAMGDSTLAAQMAAAIVGGMITGGTHLAKSGSRAAINTSPEPFTNWTASAGEDGLVLGGLFLAIQHPLAFLVALALFLALVVWLLPKLFRFLARLVRRLTGRGRESAPATRA</sequence>
<accession>A0ABN1IFU9</accession>
<protein>
    <submittedName>
        <fullName evidence="3">DUF4126 domain-containing protein</fullName>
    </submittedName>
</protein>
<proteinExistence type="predicted"/>
<name>A0ABN1IFU9_9GAMM</name>
<keyword evidence="4" id="KW-1185">Reference proteome</keyword>
<feature type="transmembrane region" description="Helical" evidence="1">
    <location>
        <begin position="160"/>
        <end position="181"/>
    </location>
</feature>
<feature type="transmembrane region" description="Helical" evidence="1">
    <location>
        <begin position="12"/>
        <end position="31"/>
    </location>
</feature>
<reference evidence="3 4" key="1">
    <citation type="journal article" date="2019" name="Int. J. Syst. Evol. Microbiol.">
        <title>The Global Catalogue of Microorganisms (GCM) 10K type strain sequencing project: providing services to taxonomists for standard genome sequencing and annotation.</title>
        <authorList>
            <consortium name="The Broad Institute Genomics Platform"/>
            <consortium name="The Broad Institute Genome Sequencing Center for Infectious Disease"/>
            <person name="Wu L."/>
            <person name="Ma J."/>
        </authorList>
    </citation>
    <scope>NUCLEOTIDE SEQUENCE [LARGE SCALE GENOMIC DNA]</scope>
    <source>
        <strain evidence="3 4">JCM 15421</strain>
    </source>
</reference>
<evidence type="ECO:0000313" key="3">
    <source>
        <dbReference type="EMBL" id="GAA0712307.1"/>
    </source>
</evidence>
<dbReference type="Proteomes" id="UP001501523">
    <property type="component" value="Unassembled WGS sequence"/>
</dbReference>
<keyword evidence="1" id="KW-0812">Transmembrane</keyword>
<comment type="caution">
    <text evidence="3">The sequence shown here is derived from an EMBL/GenBank/DDBJ whole genome shotgun (WGS) entry which is preliminary data.</text>
</comment>
<dbReference type="EMBL" id="BAAAEU010000006">
    <property type="protein sequence ID" value="GAA0712307.1"/>
    <property type="molecule type" value="Genomic_DNA"/>
</dbReference>
<organism evidence="3 4">
    <name type="scientific">Dokdonella soli</name>
    <dbReference type="NCBI Taxonomy" id="529810"/>
    <lineage>
        <taxon>Bacteria</taxon>
        <taxon>Pseudomonadati</taxon>
        <taxon>Pseudomonadota</taxon>
        <taxon>Gammaproteobacteria</taxon>
        <taxon>Lysobacterales</taxon>
        <taxon>Rhodanobacteraceae</taxon>
        <taxon>Dokdonella</taxon>
    </lineage>
</organism>
<dbReference type="Pfam" id="PF13548">
    <property type="entry name" value="DUF4126"/>
    <property type="match status" value="1"/>
</dbReference>